<sequence>MNKGGQSNVRFVAGSRDAAVIEKLALECVDHFAHETKAAYCYAYGTQADYEVKTPDWTPAFDETIYGGSRPCWIVQAGQSLNDADRGDDPSIVAGPIESAYTSGPCPGGVRFPK</sequence>
<dbReference type="Proteomes" id="UP000008363">
    <property type="component" value="Unassembled WGS sequence"/>
</dbReference>
<keyword evidence="2" id="KW-1185">Reference proteome</keyword>
<organism evidence="1 2">
    <name type="scientific">Gordonia rhizosphera NBRC 16068</name>
    <dbReference type="NCBI Taxonomy" id="1108045"/>
    <lineage>
        <taxon>Bacteria</taxon>
        <taxon>Bacillati</taxon>
        <taxon>Actinomycetota</taxon>
        <taxon>Actinomycetes</taxon>
        <taxon>Mycobacteriales</taxon>
        <taxon>Gordoniaceae</taxon>
        <taxon>Gordonia</taxon>
    </lineage>
</organism>
<comment type="caution">
    <text evidence="1">The sequence shown here is derived from an EMBL/GenBank/DDBJ whole genome shotgun (WGS) entry which is preliminary data.</text>
</comment>
<reference evidence="1 2" key="1">
    <citation type="submission" date="2012-08" db="EMBL/GenBank/DDBJ databases">
        <title>Whole genome shotgun sequence of Gordonia rhizosphera NBRC 16068.</title>
        <authorList>
            <person name="Takarada H."/>
            <person name="Isaki S."/>
            <person name="Hosoyama A."/>
            <person name="Tsuchikane K."/>
            <person name="Katsumata H."/>
            <person name="Baba S."/>
            <person name="Ohji S."/>
            <person name="Yamazaki S."/>
            <person name="Fujita N."/>
        </authorList>
    </citation>
    <scope>NUCLEOTIDE SEQUENCE [LARGE SCALE GENOMIC DNA]</scope>
    <source>
        <strain evidence="1 2">NBRC 16068</strain>
    </source>
</reference>
<dbReference type="AlphaFoldDB" id="K6WYA3"/>
<dbReference type="EMBL" id="BAHC01000136">
    <property type="protein sequence ID" value="GAB91544.1"/>
    <property type="molecule type" value="Genomic_DNA"/>
</dbReference>
<accession>K6WYA3</accession>
<evidence type="ECO:0000313" key="1">
    <source>
        <dbReference type="EMBL" id="GAB91544.1"/>
    </source>
</evidence>
<name>K6WYA3_9ACTN</name>
<protein>
    <submittedName>
        <fullName evidence="1">Uncharacterized protein</fullName>
    </submittedName>
</protein>
<proteinExistence type="predicted"/>
<gene>
    <name evidence="1" type="ORF">GORHZ_136_00070</name>
</gene>
<evidence type="ECO:0000313" key="2">
    <source>
        <dbReference type="Proteomes" id="UP000008363"/>
    </source>
</evidence>